<keyword evidence="5" id="KW-0010">Activator</keyword>
<evidence type="ECO:0000256" key="8">
    <source>
        <dbReference type="PROSITE-ProRule" id="PRU00035"/>
    </source>
</evidence>
<dbReference type="PROSITE" id="PS00633">
    <property type="entry name" value="BROMODOMAIN_1"/>
    <property type="match status" value="1"/>
</dbReference>
<evidence type="ECO:0000313" key="12">
    <source>
        <dbReference type="EMBL" id="KAG7359145.1"/>
    </source>
</evidence>
<keyword evidence="4" id="KW-0805">Transcription regulation</keyword>
<feature type="compositionally biased region" description="Acidic residues" evidence="9">
    <location>
        <begin position="47"/>
        <end position="57"/>
    </location>
</feature>
<feature type="region of interest" description="Disordered" evidence="9">
    <location>
        <begin position="1"/>
        <end position="128"/>
    </location>
</feature>
<dbReference type="EC" id="2.3.1.48" evidence="1"/>
<dbReference type="Pfam" id="PF00439">
    <property type="entry name" value="Bromodomain"/>
    <property type="match status" value="1"/>
</dbReference>
<name>A0A9K3LCE3_9STRA</name>
<dbReference type="PROSITE" id="PS50014">
    <property type="entry name" value="BROMODOMAIN_2"/>
    <property type="match status" value="1"/>
</dbReference>
<dbReference type="Pfam" id="PF00583">
    <property type="entry name" value="Acetyltransf_1"/>
    <property type="match status" value="1"/>
</dbReference>
<dbReference type="Proteomes" id="UP000693970">
    <property type="component" value="Unassembled WGS sequence"/>
</dbReference>
<reference evidence="12" key="2">
    <citation type="submission" date="2021-04" db="EMBL/GenBank/DDBJ databases">
        <authorList>
            <person name="Podell S."/>
        </authorList>
    </citation>
    <scope>NUCLEOTIDE SEQUENCE</scope>
    <source>
        <strain evidence="12">Hildebrandi</strain>
    </source>
</reference>
<sequence length="511" mass="57439">MEQEKSVDIDEGNSPKDTTTTTSSTLKRDASAMDRPKTTTNNSNGEGNDDDNNDDSDQPQKKRKISSDEDRMENEKSNVKGKNDDEGIVNTKTPFGDDNKEREEDTNKSAQNDESNAASNNVSGSDVGEELTLATTKETTAATQEKLKQNVPNGNPYDSLKYMMVTNDGKPESLIKLVALKSLFSKQLPKMPRAYIARLVFDRRHVSLAILNENPVTKDTDEEVIGAICYRPFYDMKFAEIAFCAVNASHQVKGYGTKLMNLVKREGARTGIEYFITYADNYAIGYFKKQGFSKSIAMPKGRYQGLIKDYDGGTMMECYVHPSIDYTRIPEMLAAQREFILSRIRLKAQSTKVYPPLPKDWNPKLEGASRGNEAAARALAIPGMVEAGWTMADLLSATGQGKDLDRAKNALKSELLSIVRKVEEQQYSWPFREPVDTTEVKDYLDVIKEPIDLSTIDKRIRKGDHYRSKKMLYADLMLMVNNCKLYNEEGSTYTQCARNLETYLKGLFANL</sequence>
<accession>A0A9K3LCE3</accession>
<feature type="compositionally biased region" description="Basic and acidic residues" evidence="9">
    <location>
        <begin position="26"/>
        <end position="37"/>
    </location>
</feature>
<protein>
    <recommendedName>
        <fullName evidence="1">histone acetyltransferase</fullName>
        <ecNumber evidence="1">2.3.1.48</ecNumber>
    </recommendedName>
</protein>
<keyword evidence="2" id="KW-0808">Transferase</keyword>
<evidence type="ECO:0000313" key="13">
    <source>
        <dbReference type="Proteomes" id="UP000693970"/>
    </source>
</evidence>
<proteinExistence type="predicted"/>
<evidence type="ECO:0000256" key="7">
    <source>
        <dbReference type="ARBA" id="ARBA00023315"/>
    </source>
</evidence>
<dbReference type="InterPro" id="IPR001487">
    <property type="entry name" value="Bromodomain"/>
</dbReference>
<feature type="compositionally biased region" description="Polar residues" evidence="9">
    <location>
        <begin position="108"/>
        <end position="124"/>
    </location>
</feature>
<keyword evidence="8" id="KW-0103">Bromodomain</keyword>
<feature type="domain" description="N-acetyltransferase" evidence="11">
    <location>
        <begin position="164"/>
        <end position="321"/>
    </location>
</feature>
<keyword evidence="3" id="KW-0156">Chromatin regulator</keyword>
<dbReference type="PANTHER" id="PTHR45750:SF3">
    <property type="entry name" value="HISTONE ACETYLTRANSFERASE"/>
    <property type="match status" value="1"/>
</dbReference>
<feature type="compositionally biased region" description="Basic and acidic residues" evidence="9">
    <location>
        <begin position="95"/>
        <end position="107"/>
    </location>
</feature>
<keyword evidence="7" id="KW-0012">Acyltransferase</keyword>
<evidence type="ECO:0000256" key="3">
    <source>
        <dbReference type="ARBA" id="ARBA00022853"/>
    </source>
</evidence>
<evidence type="ECO:0000256" key="5">
    <source>
        <dbReference type="ARBA" id="ARBA00023159"/>
    </source>
</evidence>
<dbReference type="GO" id="GO:0010484">
    <property type="term" value="F:histone H3 acetyltransferase activity"/>
    <property type="evidence" value="ECO:0007669"/>
    <property type="project" value="TreeGrafter"/>
</dbReference>
<dbReference type="PROSITE" id="PS51186">
    <property type="entry name" value="GNAT"/>
    <property type="match status" value="1"/>
</dbReference>
<dbReference type="PANTHER" id="PTHR45750">
    <property type="entry name" value="GH11602P"/>
    <property type="match status" value="1"/>
</dbReference>
<dbReference type="InterPro" id="IPR018359">
    <property type="entry name" value="Bromodomain_CS"/>
</dbReference>
<dbReference type="AlphaFoldDB" id="A0A9K3LCE3"/>
<reference evidence="12" key="1">
    <citation type="journal article" date="2021" name="Sci. Rep.">
        <title>Diploid genomic architecture of Nitzschia inconspicua, an elite biomass production diatom.</title>
        <authorList>
            <person name="Oliver A."/>
            <person name="Podell S."/>
            <person name="Pinowska A."/>
            <person name="Traller J.C."/>
            <person name="Smith S.R."/>
            <person name="McClure R."/>
            <person name="Beliaev A."/>
            <person name="Bohutskyi P."/>
            <person name="Hill E.A."/>
            <person name="Rabines A."/>
            <person name="Zheng H."/>
            <person name="Allen L.Z."/>
            <person name="Kuo A."/>
            <person name="Grigoriev I.V."/>
            <person name="Allen A.E."/>
            <person name="Hazlebeck D."/>
            <person name="Allen E.E."/>
        </authorList>
    </citation>
    <scope>NUCLEOTIDE SEQUENCE</scope>
    <source>
        <strain evidence="12">Hildebrandi</strain>
    </source>
</reference>
<keyword evidence="13" id="KW-1185">Reference proteome</keyword>
<evidence type="ECO:0000259" key="10">
    <source>
        <dbReference type="PROSITE" id="PS50014"/>
    </source>
</evidence>
<evidence type="ECO:0000256" key="1">
    <source>
        <dbReference type="ARBA" id="ARBA00013184"/>
    </source>
</evidence>
<dbReference type="EMBL" id="JAGRRH010000014">
    <property type="protein sequence ID" value="KAG7359145.1"/>
    <property type="molecule type" value="Genomic_DNA"/>
</dbReference>
<feature type="compositionally biased region" description="Basic and acidic residues" evidence="9">
    <location>
        <begin position="65"/>
        <end position="85"/>
    </location>
</feature>
<dbReference type="InterPro" id="IPR000182">
    <property type="entry name" value="GNAT_dom"/>
</dbReference>
<comment type="caution">
    <text evidence="12">The sequence shown here is derived from an EMBL/GenBank/DDBJ whole genome shotgun (WGS) entry which is preliminary data.</text>
</comment>
<dbReference type="OrthoDB" id="1937912at2759"/>
<dbReference type="GO" id="GO:0000123">
    <property type="term" value="C:histone acetyltransferase complex"/>
    <property type="evidence" value="ECO:0007669"/>
    <property type="project" value="TreeGrafter"/>
</dbReference>
<gene>
    <name evidence="12" type="ORF">IV203_015734</name>
</gene>
<evidence type="ECO:0000256" key="2">
    <source>
        <dbReference type="ARBA" id="ARBA00022679"/>
    </source>
</evidence>
<dbReference type="SMART" id="SM00297">
    <property type="entry name" value="BROMO"/>
    <property type="match status" value="1"/>
</dbReference>
<evidence type="ECO:0000256" key="6">
    <source>
        <dbReference type="ARBA" id="ARBA00023163"/>
    </source>
</evidence>
<evidence type="ECO:0000259" key="11">
    <source>
        <dbReference type="PROSITE" id="PS51186"/>
    </source>
</evidence>
<dbReference type="InterPro" id="IPR037800">
    <property type="entry name" value="GCN5"/>
</dbReference>
<organism evidence="12 13">
    <name type="scientific">Nitzschia inconspicua</name>
    <dbReference type="NCBI Taxonomy" id="303405"/>
    <lineage>
        <taxon>Eukaryota</taxon>
        <taxon>Sar</taxon>
        <taxon>Stramenopiles</taxon>
        <taxon>Ochrophyta</taxon>
        <taxon>Bacillariophyta</taxon>
        <taxon>Bacillariophyceae</taxon>
        <taxon>Bacillariophycidae</taxon>
        <taxon>Bacillariales</taxon>
        <taxon>Bacillariaceae</taxon>
        <taxon>Nitzschia</taxon>
    </lineage>
</organism>
<evidence type="ECO:0000256" key="9">
    <source>
        <dbReference type="SAM" id="MobiDB-lite"/>
    </source>
</evidence>
<dbReference type="CDD" id="cd04301">
    <property type="entry name" value="NAT_SF"/>
    <property type="match status" value="1"/>
</dbReference>
<dbReference type="GO" id="GO:0045944">
    <property type="term" value="P:positive regulation of transcription by RNA polymerase II"/>
    <property type="evidence" value="ECO:0007669"/>
    <property type="project" value="TreeGrafter"/>
</dbReference>
<evidence type="ECO:0000256" key="4">
    <source>
        <dbReference type="ARBA" id="ARBA00023015"/>
    </source>
</evidence>
<keyword evidence="6" id="KW-0804">Transcription</keyword>
<feature type="domain" description="Bromo" evidence="10">
    <location>
        <begin position="423"/>
        <end position="494"/>
    </location>
</feature>